<dbReference type="PATRIC" id="fig|151081.8.peg.2903"/>
<proteinExistence type="predicted"/>
<gene>
    <name evidence="1" type="ORF">TW72_06715</name>
</gene>
<keyword evidence="2" id="KW-1185">Reference proteome</keyword>
<organism evidence="1 2">
    <name type="scientific">Pseudoalteromonas ruthenica</name>
    <dbReference type="NCBI Taxonomy" id="151081"/>
    <lineage>
        <taxon>Bacteria</taxon>
        <taxon>Pseudomonadati</taxon>
        <taxon>Pseudomonadota</taxon>
        <taxon>Gammaproteobacteria</taxon>
        <taxon>Alteromonadales</taxon>
        <taxon>Pseudoalteromonadaceae</taxon>
        <taxon>Pseudoalteromonas</taxon>
    </lineage>
</organism>
<comment type="caution">
    <text evidence="1">The sequence shown here is derived from an EMBL/GenBank/DDBJ whole genome shotgun (WGS) entry which is preliminary data.</text>
</comment>
<reference evidence="1 2" key="1">
    <citation type="journal article" date="2015" name="BMC Genomics">
        <title>Genome mining reveals unlocked bioactive potential of marine Gram-negative bacteria.</title>
        <authorList>
            <person name="Machado H."/>
            <person name="Sonnenschein E.C."/>
            <person name="Melchiorsen J."/>
            <person name="Gram L."/>
        </authorList>
    </citation>
    <scope>NUCLEOTIDE SEQUENCE [LARGE SCALE GENOMIC DNA]</scope>
    <source>
        <strain evidence="1 2">S3137</strain>
    </source>
</reference>
<sequence>MVTGLASKEKPCAATKNKPMYHLICGSGSNHKPRPTDRYPRKIHGLGQLRLFVQHRGKFTVQGNNGNVML</sequence>
<evidence type="ECO:0000313" key="1">
    <source>
        <dbReference type="EMBL" id="KJZ00382.1"/>
    </source>
</evidence>
<dbReference type="AlphaFoldDB" id="A0A0F4PNB9"/>
<protein>
    <submittedName>
        <fullName evidence="1">Uncharacterized protein</fullName>
    </submittedName>
</protein>
<name>A0A0F4PNB9_9GAMM</name>
<accession>A0A0F4PNB9</accession>
<dbReference type="Proteomes" id="UP000033664">
    <property type="component" value="Unassembled WGS sequence"/>
</dbReference>
<dbReference type="EMBL" id="JXXZ01000006">
    <property type="protein sequence ID" value="KJZ00382.1"/>
    <property type="molecule type" value="Genomic_DNA"/>
</dbReference>
<evidence type="ECO:0000313" key="2">
    <source>
        <dbReference type="Proteomes" id="UP000033664"/>
    </source>
</evidence>